<proteinExistence type="predicted"/>
<keyword evidence="1" id="KW-1185">Reference proteome</keyword>
<accession>A0AAF5I2Z5</accession>
<name>A0AAF5I2Z5_STRER</name>
<evidence type="ECO:0000313" key="1">
    <source>
        <dbReference type="Proteomes" id="UP000035681"/>
    </source>
</evidence>
<evidence type="ECO:0000313" key="2">
    <source>
        <dbReference type="WBParaSite" id="TCONS_00013360.p1"/>
    </source>
</evidence>
<dbReference type="WBParaSite" id="TCONS_00013360.p1">
    <property type="protein sequence ID" value="TCONS_00013360.p1"/>
    <property type="gene ID" value="XLOC_009229"/>
</dbReference>
<organism evidence="1 2">
    <name type="scientific">Strongyloides stercoralis</name>
    <name type="common">Threadworm</name>
    <dbReference type="NCBI Taxonomy" id="6248"/>
    <lineage>
        <taxon>Eukaryota</taxon>
        <taxon>Metazoa</taxon>
        <taxon>Ecdysozoa</taxon>
        <taxon>Nematoda</taxon>
        <taxon>Chromadorea</taxon>
        <taxon>Rhabditida</taxon>
        <taxon>Tylenchina</taxon>
        <taxon>Panagrolaimomorpha</taxon>
        <taxon>Strongyloidoidea</taxon>
        <taxon>Strongyloididae</taxon>
        <taxon>Strongyloides</taxon>
    </lineage>
</organism>
<protein>
    <submittedName>
        <fullName evidence="2">Kinesin motor domain-containing protein</fullName>
    </submittedName>
</protein>
<sequence length="250" mass="28781">MRIKILSKKIHYNESEEKSLDIAEQLFHHRSKEVEKIKNIIIETNNEEMSSSNLFEMVKNSTNDSHNYTEKIDNNDLSQFEKSGDNTSIDKVMSSEAIIVESSNKDVPIEEESPINENVTNNDSVSHFASQEISHRSESDSVISIRKLEKICLIRIRPKKKNDVLQNKYTTYEKFDIEDNSIFGSYDTTRYNIDIKLNMNRDATITFKKINQNNSIIRNDSVTSSVSIIQENDDSLPKINLLSCNLQGHN</sequence>
<reference evidence="2" key="1">
    <citation type="submission" date="2024-02" db="UniProtKB">
        <authorList>
            <consortium name="WormBaseParasite"/>
        </authorList>
    </citation>
    <scope>IDENTIFICATION</scope>
</reference>
<dbReference type="Proteomes" id="UP000035681">
    <property type="component" value="Unplaced"/>
</dbReference>
<dbReference type="AlphaFoldDB" id="A0AAF5I2Z5"/>